<evidence type="ECO:0000313" key="5">
    <source>
        <dbReference type="Proteomes" id="UP000319449"/>
    </source>
</evidence>
<dbReference type="PANTHER" id="PTHR46401:SF2">
    <property type="entry name" value="GLYCOSYLTRANSFERASE WBBK-RELATED"/>
    <property type="match status" value="1"/>
</dbReference>
<dbReference type="AlphaFoldDB" id="A0A562W803"/>
<evidence type="ECO:0000313" key="4">
    <source>
        <dbReference type="EMBL" id="TWJ26356.1"/>
    </source>
</evidence>
<dbReference type="RefSeq" id="WP_145019318.1">
    <property type="nucleotide sequence ID" value="NZ_VLLN01000005.1"/>
</dbReference>
<dbReference type="GO" id="GO:0009103">
    <property type="term" value="P:lipopolysaccharide biosynthetic process"/>
    <property type="evidence" value="ECO:0007669"/>
    <property type="project" value="TreeGrafter"/>
</dbReference>
<evidence type="ECO:0000256" key="1">
    <source>
        <dbReference type="ARBA" id="ARBA00022679"/>
    </source>
</evidence>
<evidence type="ECO:0000259" key="3">
    <source>
        <dbReference type="Pfam" id="PF13439"/>
    </source>
</evidence>
<reference evidence="4 5" key="1">
    <citation type="submission" date="2019-07" db="EMBL/GenBank/DDBJ databases">
        <title>Genomic Encyclopedia of Archaeal and Bacterial Type Strains, Phase II (KMG-II): from individual species to whole genera.</title>
        <authorList>
            <person name="Goeker M."/>
        </authorList>
    </citation>
    <scope>NUCLEOTIDE SEQUENCE [LARGE SCALE GENOMIC DNA]</scope>
    <source>
        <strain evidence="4 5">ATCC BAA-1139</strain>
    </source>
</reference>
<comment type="caution">
    <text evidence="4">The sequence shown here is derived from an EMBL/GenBank/DDBJ whole genome shotgun (WGS) entry which is preliminary data.</text>
</comment>
<protein>
    <submittedName>
        <fullName evidence="4">Glycosyltransferase involved in cell wall biosynthesis</fullName>
    </submittedName>
</protein>
<accession>A0A562W803</accession>
<dbReference type="PANTHER" id="PTHR46401">
    <property type="entry name" value="GLYCOSYLTRANSFERASE WBBK-RELATED"/>
    <property type="match status" value="1"/>
</dbReference>
<dbReference type="EMBL" id="VLLN01000005">
    <property type="protein sequence ID" value="TWJ26356.1"/>
    <property type="molecule type" value="Genomic_DNA"/>
</dbReference>
<dbReference type="Proteomes" id="UP000319449">
    <property type="component" value="Unassembled WGS sequence"/>
</dbReference>
<evidence type="ECO:0000259" key="2">
    <source>
        <dbReference type="Pfam" id="PF00534"/>
    </source>
</evidence>
<dbReference type="FunFam" id="3.40.50.2000:FF:000119">
    <property type="entry name" value="Glycosyl transferase group 1"/>
    <property type="match status" value="1"/>
</dbReference>
<feature type="domain" description="Glycosyl transferase family 1" evidence="2">
    <location>
        <begin position="192"/>
        <end position="355"/>
    </location>
</feature>
<dbReference type="Pfam" id="PF13439">
    <property type="entry name" value="Glyco_transf_4"/>
    <property type="match status" value="1"/>
</dbReference>
<sequence length="379" mass="43805">MKIGIDARFAVHKRRGIGNYSLMLLLNLAEIDPKNDYVLYTDVDDLEGVLPRKPNFLVKKILPGNYLVWEQLVLPLRAARDGLDILHCPGNTAPMFLHNKVKLILSIHDVMFLKSYSAVPQCYSRYQNMGRIYRKLIVPRTVRRLAKVITVSDFSKTDILLHLKSLQEKDIHVTHEAVDEKFKLFENKNLFEKLKNKHGIQNDYIFTLGATDPRKNTERIIRTFLELKSKCSISEQLVICGLPNWKTTLFYEMVQGSKYKSDIVFLDFITEDELVCFYNYAKVFLYPSLYEGFGLPPLEAMSCGVPVITSNLTSIPEIVGDAALLIDPYDDEQLQRSLLHLLSEEDVRKEYVERGLRQVRKFSWRKMASETLDIYKSLA</sequence>
<gene>
    <name evidence="4" type="ORF">JN12_01062</name>
</gene>
<name>A0A562W803_9BACT</name>
<feature type="domain" description="Glycosyltransferase subfamily 4-like N-terminal" evidence="3">
    <location>
        <begin position="51"/>
        <end position="180"/>
    </location>
</feature>
<dbReference type="CDD" id="cd03809">
    <property type="entry name" value="GT4_MtfB-like"/>
    <property type="match status" value="1"/>
</dbReference>
<dbReference type="InterPro" id="IPR001296">
    <property type="entry name" value="Glyco_trans_1"/>
</dbReference>
<dbReference type="OrthoDB" id="9767517at2"/>
<keyword evidence="1 4" id="KW-0808">Transferase</keyword>
<dbReference type="GO" id="GO:0016757">
    <property type="term" value="F:glycosyltransferase activity"/>
    <property type="evidence" value="ECO:0007669"/>
    <property type="project" value="InterPro"/>
</dbReference>
<dbReference type="SUPFAM" id="SSF53756">
    <property type="entry name" value="UDP-Glycosyltransferase/glycogen phosphorylase"/>
    <property type="match status" value="1"/>
</dbReference>
<organism evidence="4 5">
    <name type="scientific">Geobacter argillaceus</name>
    <dbReference type="NCBI Taxonomy" id="345631"/>
    <lineage>
        <taxon>Bacteria</taxon>
        <taxon>Pseudomonadati</taxon>
        <taxon>Thermodesulfobacteriota</taxon>
        <taxon>Desulfuromonadia</taxon>
        <taxon>Geobacterales</taxon>
        <taxon>Geobacteraceae</taxon>
        <taxon>Geobacter</taxon>
    </lineage>
</organism>
<dbReference type="Gene3D" id="3.40.50.2000">
    <property type="entry name" value="Glycogen Phosphorylase B"/>
    <property type="match status" value="2"/>
</dbReference>
<dbReference type="Pfam" id="PF00534">
    <property type="entry name" value="Glycos_transf_1"/>
    <property type="match status" value="1"/>
</dbReference>
<proteinExistence type="predicted"/>
<dbReference type="InterPro" id="IPR028098">
    <property type="entry name" value="Glyco_trans_4-like_N"/>
</dbReference>
<keyword evidence="5" id="KW-1185">Reference proteome</keyword>